<organism evidence="2 3">
    <name type="scientific">Lithospermum erythrorhizon</name>
    <name type="common">Purple gromwell</name>
    <name type="synonym">Lithospermum officinale var. erythrorhizon</name>
    <dbReference type="NCBI Taxonomy" id="34254"/>
    <lineage>
        <taxon>Eukaryota</taxon>
        <taxon>Viridiplantae</taxon>
        <taxon>Streptophyta</taxon>
        <taxon>Embryophyta</taxon>
        <taxon>Tracheophyta</taxon>
        <taxon>Spermatophyta</taxon>
        <taxon>Magnoliopsida</taxon>
        <taxon>eudicotyledons</taxon>
        <taxon>Gunneridae</taxon>
        <taxon>Pentapetalae</taxon>
        <taxon>asterids</taxon>
        <taxon>lamiids</taxon>
        <taxon>Boraginales</taxon>
        <taxon>Boraginaceae</taxon>
        <taxon>Boraginoideae</taxon>
        <taxon>Lithospermeae</taxon>
        <taxon>Lithospermum</taxon>
    </lineage>
</organism>
<proteinExistence type="predicted"/>
<feature type="compositionally biased region" description="Basic and acidic residues" evidence="1">
    <location>
        <begin position="33"/>
        <end position="76"/>
    </location>
</feature>
<evidence type="ECO:0000256" key="1">
    <source>
        <dbReference type="SAM" id="MobiDB-lite"/>
    </source>
</evidence>
<sequence length="238" mass="27693">MKFPTPRGIGQICGDQKKARICYQTSLPPLNKGKTEQGKKRNRENHREVNAIRNEEEADNSPKERENEKKGEPHEEVELIPFKQGKADRTFRIGTKLREGHKQRLIALVREYADVFAWGNEDMPEIDRKVVVHKLYVDPTFQPITQKKWVFNDEKRKAIREEVQTLLKASAIHELKFRNWIGNVVSVKKPNNKWRMCTDFKSMQGDGDKSTYNSGVCVKGSCYQDDDHVDYYGVLEEI</sequence>
<dbReference type="Gene3D" id="3.10.10.10">
    <property type="entry name" value="HIV Type 1 Reverse Transcriptase, subunit A, domain 1"/>
    <property type="match status" value="1"/>
</dbReference>
<dbReference type="SUPFAM" id="SSF56672">
    <property type="entry name" value="DNA/RNA polymerases"/>
    <property type="match status" value="1"/>
</dbReference>
<feature type="region of interest" description="Disordered" evidence="1">
    <location>
        <begin position="24"/>
        <end position="76"/>
    </location>
</feature>
<dbReference type="PANTHER" id="PTHR24559:SF444">
    <property type="entry name" value="REVERSE TRANSCRIPTASE DOMAIN-CONTAINING PROTEIN"/>
    <property type="match status" value="1"/>
</dbReference>
<name>A0AAV3QC29_LITER</name>
<comment type="caution">
    <text evidence="2">The sequence shown here is derived from an EMBL/GenBank/DDBJ whole genome shotgun (WGS) entry which is preliminary data.</text>
</comment>
<reference evidence="2 3" key="1">
    <citation type="submission" date="2024-01" db="EMBL/GenBank/DDBJ databases">
        <title>The complete chloroplast genome sequence of Lithospermum erythrorhizon: insights into the phylogenetic relationship among Boraginaceae species and the maternal lineages of purple gromwells.</title>
        <authorList>
            <person name="Okada T."/>
            <person name="Watanabe K."/>
        </authorList>
    </citation>
    <scope>NUCLEOTIDE SEQUENCE [LARGE SCALE GENOMIC DNA]</scope>
</reference>
<dbReference type="PANTHER" id="PTHR24559">
    <property type="entry name" value="TRANSPOSON TY3-I GAG-POL POLYPROTEIN"/>
    <property type="match status" value="1"/>
</dbReference>
<evidence type="ECO:0000313" key="3">
    <source>
        <dbReference type="Proteomes" id="UP001454036"/>
    </source>
</evidence>
<dbReference type="EMBL" id="BAABME010004101">
    <property type="protein sequence ID" value="GAA0161183.1"/>
    <property type="molecule type" value="Genomic_DNA"/>
</dbReference>
<dbReference type="AlphaFoldDB" id="A0AAV3QC29"/>
<dbReference type="Proteomes" id="UP001454036">
    <property type="component" value="Unassembled WGS sequence"/>
</dbReference>
<protein>
    <submittedName>
        <fullName evidence="2">Uncharacterized protein</fullName>
    </submittedName>
</protein>
<dbReference type="InterPro" id="IPR053134">
    <property type="entry name" value="RNA-dir_DNA_polymerase"/>
</dbReference>
<evidence type="ECO:0000313" key="2">
    <source>
        <dbReference type="EMBL" id="GAA0161183.1"/>
    </source>
</evidence>
<keyword evidence="3" id="KW-1185">Reference proteome</keyword>
<gene>
    <name evidence="2" type="ORF">LIER_17555</name>
</gene>
<dbReference type="InterPro" id="IPR043502">
    <property type="entry name" value="DNA/RNA_pol_sf"/>
</dbReference>
<accession>A0AAV3QC29</accession>